<keyword evidence="2" id="KW-1185">Reference proteome</keyword>
<dbReference type="InParanoid" id="A0A1D3D9P1"/>
<evidence type="ECO:0000313" key="2">
    <source>
        <dbReference type="Proteomes" id="UP000095192"/>
    </source>
</evidence>
<gene>
    <name evidence="1" type="ORF">cyc_07383</name>
</gene>
<proteinExistence type="predicted"/>
<comment type="caution">
    <text evidence="1">The sequence shown here is derived from an EMBL/GenBank/DDBJ whole genome shotgun (WGS) entry which is preliminary data.</text>
</comment>
<accession>A0A1D3D9P1</accession>
<organism evidence="1 2">
    <name type="scientific">Cyclospora cayetanensis</name>
    <dbReference type="NCBI Taxonomy" id="88456"/>
    <lineage>
        <taxon>Eukaryota</taxon>
        <taxon>Sar</taxon>
        <taxon>Alveolata</taxon>
        <taxon>Apicomplexa</taxon>
        <taxon>Conoidasida</taxon>
        <taxon>Coccidia</taxon>
        <taxon>Eucoccidiorida</taxon>
        <taxon>Eimeriorina</taxon>
        <taxon>Eimeriidae</taxon>
        <taxon>Cyclospora</taxon>
    </lineage>
</organism>
<protein>
    <submittedName>
        <fullName evidence="1">Uncharacterized protein</fullName>
    </submittedName>
</protein>
<name>A0A1D3D9P1_9EIME</name>
<sequence length="105" mass="11573">MCRRCCWVPLVAKTCVAECYWILAGVLANRRLWQDDVKLTDDQEASGHRAPVLKSALVSSCRFGCAQSNNISTSNRAAYLMHVGSGQVIASVLKWDAIALMVRIC</sequence>
<dbReference type="Proteomes" id="UP000095192">
    <property type="component" value="Unassembled WGS sequence"/>
</dbReference>
<evidence type="ECO:0000313" key="1">
    <source>
        <dbReference type="EMBL" id="OEH80177.1"/>
    </source>
</evidence>
<dbReference type="AlphaFoldDB" id="A0A1D3D9P1"/>
<dbReference type="VEuPathDB" id="ToxoDB:cyc_07383"/>
<dbReference type="EMBL" id="JROU02000175">
    <property type="protein sequence ID" value="OEH80177.1"/>
    <property type="molecule type" value="Genomic_DNA"/>
</dbReference>
<reference evidence="1 2" key="1">
    <citation type="journal article" date="2016" name="BMC Genomics">
        <title>Comparative genomics reveals Cyclospora cayetanensis possesses coccidia-like metabolism and invasion components but unique surface antigens.</title>
        <authorList>
            <person name="Liu S."/>
            <person name="Wang L."/>
            <person name="Zheng H."/>
            <person name="Xu Z."/>
            <person name="Roellig D.M."/>
            <person name="Li N."/>
            <person name="Frace M.A."/>
            <person name="Tang K."/>
            <person name="Arrowood M.J."/>
            <person name="Moss D.M."/>
            <person name="Zhang L."/>
            <person name="Feng Y."/>
            <person name="Xiao L."/>
        </authorList>
    </citation>
    <scope>NUCLEOTIDE SEQUENCE [LARGE SCALE GENOMIC DNA]</scope>
    <source>
        <strain evidence="1 2">CHN_HEN01</strain>
    </source>
</reference>